<dbReference type="WBParaSite" id="JU765_v2.g8207.t2">
    <property type="protein sequence ID" value="JU765_v2.g8207.t2"/>
    <property type="gene ID" value="JU765_v2.g8207"/>
</dbReference>
<sequence>MLTEVRELVNFFARYLRFRVSDYVLNLFVQKLSDELLISVNQYWNKTGFVHPFPCFSTESSPELLQACDYAGIKLTTLRALVPEGVYTIRPGAVLIEVVPSHRTIIIWFGDVHSDITYDYCMFSSQFPADPPAISTGVRTGVSYPPGNVINDIKLLADNKMSFLSDELMGHYQIFMVTRHEPIKSSRGCYTGPRLIATYNPFDPPRTLEMNVVDFHQTRFGALRSTAYDTPQRPNSDSDDEAASVQEFKDVSDPETSSPRIASVQEFKDVSDPETSSPRSISPTRNDSQPNQAVAIIPISVISDLLTKSQKRLLERLGYL</sequence>
<proteinExistence type="predicted"/>
<organism evidence="1 2">
    <name type="scientific">Panagrolaimus sp. JU765</name>
    <dbReference type="NCBI Taxonomy" id="591449"/>
    <lineage>
        <taxon>Eukaryota</taxon>
        <taxon>Metazoa</taxon>
        <taxon>Ecdysozoa</taxon>
        <taxon>Nematoda</taxon>
        <taxon>Chromadorea</taxon>
        <taxon>Rhabditida</taxon>
        <taxon>Tylenchina</taxon>
        <taxon>Panagrolaimomorpha</taxon>
        <taxon>Panagrolaimoidea</taxon>
        <taxon>Panagrolaimidae</taxon>
        <taxon>Panagrolaimus</taxon>
    </lineage>
</organism>
<protein>
    <submittedName>
        <fullName evidence="2">Uncharacterized protein</fullName>
    </submittedName>
</protein>
<accession>A0AC34RME4</accession>
<name>A0AC34RME4_9BILA</name>
<reference evidence="2" key="1">
    <citation type="submission" date="2022-11" db="UniProtKB">
        <authorList>
            <consortium name="WormBaseParasite"/>
        </authorList>
    </citation>
    <scope>IDENTIFICATION</scope>
</reference>
<evidence type="ECO:0000313" key="2">
    <source>
        <dbReference type="WBParaSite" id="JU765_v2.g8207.t2"/>
    </source>
</evidence>
<dbReference type="Proteomes" id="UP000887576">
    <property type="component" value="Unplaced"/>
</dbReference>
<evidence type="ECO:0000313" key="1">
    <source>
        <dbReference type="Proteomes" id="UP000887576"/>
    </source>
</evidence>